<evidence type="ECO:0000313" key="2">
    <source>
        <dbReference type="EMBL" id="VEL18304.1"/>
    </source>
</evidence>
<reference evidence="2" key="1">
    <citation type="submission" date="2018-11" db="EMBL/GenBank/DDBJ databases">
        <authorList>
            <consortium name="Pathogen Informatics"/>
        </authorList>
    </citation>
    <scope>NUCLEOTIDE SEQUENCE</scope>
</reference>
<accession>A0A3S4ZRW6</accession>
<keyword evidence="3" id="KW-1185">Reference proteome</keyword>
<sequence length="283" mass="31684">MSDNVKMEIAELLDPPSEGPILLSPEEAISSVIKSVSAKAGLSKCSIFKYFTEYNKALELKCLSSNHFRTNTIQMLVPSTGKVPSDIADSIFCSTTPKIERMSLLDLIPCVPLVLRYDPEVAYWGQRKSKLIEHVSYCPHNQPKTPSPEQTESTQRSGKVARGTDLSFSYGFLAYGSASCGWPHEQTTSQFSYDLSTGSTTSLSNLRQKKSRLLTGHKQEDMSSFSEDNAYMEPRDIGPSAKELLQLYRHHLVAYYPPVNYQIQKMKGLFSGETLQAWFRTQG</sequence>
<dbReference type="Proteomes" id="UP000784294">
    <property type="component" value="Unassembled WGS sequence"/>
</dbReference>
<feature type="non-terminal residue" evidence="2">
    <location>
        <position position="1"/>
    </location>
</feature>
<name>A0A3S4ZRW6_9PLAT</name>
<dbReference type="AlphaFoldDB" id="A0A3S4ZRW6"/>
<feature type="compositionally biased region" description="Polar residues" evidence="1">
    <location>
        <begin position="142"/>
        <end position="157"/>
    </location>
</feature>
<proteinExistence type="predicted"/>
<protein>
    <submittedName>
        <fullName evidence="2">Uncharacterized protein</fullName>
    </submittedName>
</protein>
<dbReference type="EMBL" id="CAAALY010036429">
    <property type="protein sequence ID" value="VEL18304.1"/>
    <property type="molecule type" value="Genomic_DNA"/>
</dbReference>
<organism evidence="2 3">
    <name type="scientific">Protopolystoma xenopodis</name>
    <dbReference type="NCBI Taxonomy" id="117903"/>
    <lineage>
        <taxon>Eukaryota</taxon>
        <taxon>Metazoa</taxon>
        <taxon>Spiralia</taxon>
        <taxon>Lophotrochozoa</taxon>
        <taxon>Platyhelminthes</taxon>
        <taxon>Monogenea</taxon>
        <taxon>Polyopisthocotylea</taxon>
        <taxon>Polystomatidea</taxon>
        <taxon>Polystomatidae</taxon>
        <taxon>Protopolystoma</taxon>
    </lineage>
</organism>
<evidence type="ECO:0000256" key="1">
    <source>
        <dbReference type="SAM" id="MobiDB-lite"/>
    </source>
</evidence>
<gene>
    <name evidence="2" type="ORF">PXEA_LOCUS11744</name>
</gene>
<evidence type="ECO:0000313" key="3">
    <source>
        <dbReference type="Proteomes" id="UP000784294"/>
    </source>
</evidence>
<feature type="region of interest" description="Disordered" evidence="1">
    <location>
        <begin position="139"/>
        <end position="160"/>
    </location>
</feature>
<comment type="caution">
    <text evidence="2">The sequence shown here is derived from an EMBL/GenBank/DDBJ whole genome shotgun (WGS) entry which is preliminary data.</text>
</comment>